<keyword evidence="2" id="KW-0695">RNA-directed DNA polymerase</keyword>
<feature type="domain" description="Reverse transcriptase" evidence="1">
    <location>
        <begin position="1"/>
        <end position="289"/>
    </location>
</feature>
<protein>
    <submittedName>
        <fullName evidence="2">RNA-directed DNA polymerase</fullName>
    </submittedName>
</protein>
<dbReference type="SUPFAM" id="SSF56672">
    <property type="entry name" value="DNA/RNA polymerases"/>
    <property type="match status" value="1"/>
</dbReference>
<proteinExistence type="predicted"/>
<dbReference type="Pfam" id="PF00078">
    <property type="entry name" value="RVT_1"/>
    <property type="match status" value="1"/>
</dbReference>
<organism evidence="2 3">
    <name type="scientific">Subdoligranulum variabile</name>
    <dbReference type="NCBI Taxonomy" id="214851"/>
    <lineage>
        <taxon>Bacteria</taxon>
        <taxon>Bacillati</taxon>
        <taxon>Bacillota</taxon>
        <taxon>Clostridia</taxon>
        <taxon>Eubacteriales</taxon>
        <taxon>Oscillospiraceae</taxon>
        <taxon>Subdoligranulum</taxon>
    </lineage>
</organism>
<dbReference type="InterPro" id="IPR051083">
    <property type="entry name" value="GrpII_Intron_Splice-Mob/Def"/>
</dbReference>
<name>A0A943DEW5_9FIRM</name>
<evidence type="ECO:0000313" key="3">
    <source>
        <dbReference type="Proteomes" id="UP000759273"/>
    </source>
</evidence>
<keyword evidence="2" id="KW-0548">Nucleotidyltransferase</keyword>
<dbReference type="GO" id="GO:0003964">
    <property type="term" value="F:RNA-directed DNA polymerase activity"/>
    <property type="evidence" value="ECO:0007669"/>
    <property type="project" value="UniProtKB-KW"/>
</dbReference>
<dbReference type="CDD" id="cd01646">
    <property type="entry name" value="RT_Bac_retron_I"/>
    <property type="match status" value="1"/>
</dbReference>
<dbReference type="PANTHER" id="PTHR34047:SF2">
    <property type="entry name" value="NUCLEAR INTRON MATURASE 1, MITOCHONDRIAL"/>
    <property type="match status" value="1"/>
</dbReference>
<dbReference type="PROSITE" id="PS50878">
    <property type="entry name" value="RT_POL"/>
    <property type="match status" value="1"/>
</dbReference>
<evidence type="ECO:0000313" key="2">
    <source>
        <dbReference type="EMBL" id="MBS5331288.1"/>
    </source>
</evidence>
<dbReference type="InterPro" id="IPR000477">
    <property type="entry name" value="RT_dom"/>
</dbReference>
<reference evidence="2" key="1">
    <citation type="submission" date="2021-02" db="EMBL/GenBank/DDBJ databases">
        <title>Infant gut strain persistence is associated with maternal origin, phylogeny, and functional potential including surface adhesion and iron acquisition.</title>
        <authorList>
            <person name="Lou Y.C."/>
        </authorList>
    </citation>
    <scope>NUCLEOTIDE SEQUENCE</scope>
    <source>
        <strain evidence="2">L3_101_000M1_dasL3_101_000M1_concoct_87</strain>
    </source>
</reference>
<sequence length="361" mass="41664">MEKHRHIFEQFATFDNMYDGYLLARKHKRYQDCVLEYTNLLEDNLIDAVNRLQWHEYQTGPLHQFYEYYPKKRIISSLPFYDRVVNCAAYNVTWPIYSKSFYEHSYGSVPGKGPVRCANTIQGWMREAAAKPGDWYFVKMDITKFFFRIPTEVQLRELGRPLDDADMMWFFERAIRCDGRPLGLPLHCTDVTTAERIAGRGMQVGSLVSQMTANVVMTPADHYIKRELGAPYYARYMDDMGAIIEGKAAAWELVEEVDNYLQTSLGLSLNQKTAVIPIGNPVEFVGRKISPVKIELRRQTTLGMKKHLRYVQDAYAAGEIDLDYALSVITSYRGLFKDVTSDAFLEKMLDEFVLSRPALEA</sequence>
<dbReference type="AlphaFoldDB" id="A0A943DEW5"/>
<accession>A0A943DEW5</accession>
<dbReference type="PANTHER" id="PTHR34047">
    <property type="entry name" value="NUCLEAR INTRON MATURASE 1, MITOCHONDRIAL-RELATED"/>
    <property type="match status" value="1"/>
</dbReference>
<evidence type="ECO:0000259" key="1">
    <source>
        <dbReference type="PROSITE" id="PS50878"/>
    </source>
</evidence>
<dbReference type="InterPro" id="IPR043502">
    <property type="entry name" value="DNA/RNA_pol_sf"/>
</dbReference>
<gene>
    <name evidence="2" type="ORF">KHY36_02010</name>
</gene>
<dbReference type="Proteomes" id="UP000759273">
    <property type="component" value="Unassembled WGS sequence"/>
</dbReference>
<dbReference type="EMBL" id="JAGZGG010000003">
    <property type="protein sequence ID" value="MBS5331288.1"/>
    <property type="molecule type" value="Genomic_DNA"/>
</dbReference>
<keyword evidence="2" id="KW-0808">Transferase</keyword>
<comment type="caution">
    <text evidence="2">The sequence shown here is derived from an EMBL/GenBank/DDBJ whole genome shotgun (WGS) entry which is preliminary data.</text>
</comment>